<dbReference type="GO" id="GO:0000725">
    <property type="term" value="P:recombinational repair"/>
    <property type="evidence" value="ECO:0007669"/>
    <property type="project" value="TreeGrafter"/>
</dbReference>
<protein>
    <recommendedName>
        <fullName evidence="7">DNA 3'-5' helicase</fullName>
        <ecNumber evidence="7">5.6.2.4</ecNumber>
    </recommendedName>
    <alternativeName>
        <fullName evidence="8">DNA 3'-5' helicase II</fullName>
    </alternativeName>
</protein>
<dbReference type="InterPro" id="IPR027417">
    <property type="entry name" value="P-loop_NTPase"/>
</dbReference>
<evidence type="ECO:0000256" key="6">
    <source>
        <dbReference type="ARBA" id="ARBA00034617"/>
    </source>
</evidence>
<sequence length="720" mass="80231">MKAEPRFSPVGFEPTAEQRAIQTHSARYIIAMANAGAAKTTTLALRIAESVKRGVSPDHIVALCFSAEAARVLKMRLIEIGLDDRLARRVRCTTFDEFALQVLRDHEGRETPFLPSFEDVAPHVRSAVTEVQRINAARRNPRELWLPEHNAPIADFLKIVRQMKAQQISPEIEDDDSVASRAEALNVPEGLFALFRQLEKARAGDGDGCAWRTEFDATYDLAMLLTQGNVPVSLPGYRVVIADELQDMNPATLTCLEHLIEHGRAWFTGAGDFDQVIHRWAGADASFLSARLGANWSGVKRLPLTITFRHGPAMAVATHFLKSKPVESGRDHDARLRLVRCADSEDEAGKLISALLDWQQRSKRLDACAVILRAPHQSIAIENALLRAGIGWRLEGLQSYLLRSEILILRGVIAFALEDYESIPGVDKRFQVLQALELWQELSWGDRRLEDLKTAAAQPELFDAFLKGRLLRPQTLADTSAAELSDEAETRAAHRLLDQIRRLRREGQHDEANALLRQQHEAAATIDEAPAQRNARLRLTQALATLRDGPVDEPAHLALGRAVAILDLHGVARRLFIDPATADMVARSVDGFLDAARISKQPLREFAQWLRSAEEKSAELRKRKTVLLCTVEAAKGQEFDAVMLPGLADGNFPLAGWDRTEEHNRFYVAVTRMRDELTLFAPETDARLSPFVSAMKLDTAVARGRTLLDARLTGHDVQDF</sequence>
<dbReference type="EMBL" id="CP022187">
    <property type="protein sequence ID" value="AWI75738.1"/>
    <property type="molecule type" value="Genomic_DNA"/>
</dbReference>
<evidence type="ECO:0000256" key="8">
    <source>
        <dbReference type="ARBA" id="ARBA00034923"/>
    </source>
</evidence>
<comment type="catalytic activity">
    <reaction evidence="9">
        <text>ATP + H2O = ADP + phosphate + H(+)</text>
        <dbReference type="Rhea" id="RHEA:13065"/>
        <dbReference type="ChEBI" id="CHEBI:15377"/>
        <dbReference type="ChEBI" id="CHEBI:15378"/>
        <dbReference type="ChEBI" id="CHEBI:30616"/>
        <dbReference type="ChEBI" id="CHEBI:43474"/>
        <dbReference type="ChEBI" id="CHEBI:456216"/>
        <dbReference type="EC" id="5.6.2.4"/>
    </reaction>
</comment>
<dbReference type="PANTHER" id="PTHR11070">
    <property type="entry name" value="UVRD / RECB / PCRA DNA HELICASE FAMILY MEMBER"/>
    <property type="match status" value="1"/>
</dbReference>
<dbReference type="RefSeq" id="WP_108949443.1">
    <property type="nucleotide sequence ID" value="NZ_CP022187.1"/>
</dbReference>
<dbReference type="Pfam" id="PF13361">
    <property type="entry name" value="UvrD_C"/>
    <property type="match status" value="1"/>
</dbReference>
<dbReference type="GO" id="GO:0016887">
    <property type="term" value="F:ATP hydrolysis activity"/>
    <property type="evidence" value="ECO:0007669"/>
    <property type="project" value="RHEA"/>
</dbReference>
<feature type="domain" description="UvrD-like helicase C-terminal" evidence="12">
    <location>
        <begin position="285"/>
        <end position="636"/>
    </location>
</feature>
<dbReference type="GO" id="GO:0003677">
    <property type="term" value="F:DNA binding"/>
    <property type="evidence" value="ECO:0007669"/>
    <property type="project" value="InterPro"/>
</dbReference>
<dbReference type="PROSITE" id="PS51217">
    <property type="entry name" value="UVRD_HELICASE_CTER"/>
    <property type="match status" value="1"/>
</dbReference>
<keyword evidence="3 10" id="KW-0347">Helicase</keyword>
<dbReference type="Pfam" id="PF00580">
    <property type="entry name" value="UvrD-helicase"/>
    <property type="match status" value="1"/>
</dbReference>
<accession>A0A2U8GQK1</accession>
<evidence type="ECO:0000256" key="9">
    <source>
        <dbReference type="ARBA" id="ARBA00048988"/>
    </source>
</evidence>
<dbReference type="AlphaFoldDB" id="A0A2U8GQK1"/>
<keyword evidence="5" id="KW-0413">Isomerase</keyword>
<feature type="binding site" evidence="10">
    <location>
        <begin position="33"/>
        <end position="40"/>
    </location>
    <ligand>
        <name>ATP</name>
        <dbReference type="ChEBI" id="CHEBI:30616"/>
    </ligand>
</feature>
<organism evidence="13 14">
    <name type="scientific">Parazoarcus communis</name>
    <dbReference type="NCBI Taxonomy" id="41977"/>
    <lineage>
        <taxon>Bacteria</taxon>
        <taxon>Pseudomonadati</taxon>
        <taxon>Pseudomonadota</taxon>
        <taxon>Betaproteobacteria</taxon>
        <taxon>Rhodocyclales</taxon>
        <taxon>Zoogloeaceae</taxon>
        <taxon>Parazoarcus</taxon>
    </lineage>
</organism>
<dbReference type="GO" id="GO:0005524">
    <property type="term" value="F:ATP binding"/>
    <property type="evidence" value="ECO:0007669"/>
    <property type="project" value="UniProtKB-UniRule"/>
</dbReference>
<name>A0A2U8GQK1_9RHOO</name>
<evidence type="ECO:0000256" key="7">
    <source>
        <dbReference type="ARBA" id="ARBA00034808"/>
    </source>
</evidence>
<gene>
    <name evidence="13" type="ORF">CEW83_11370</name>
</gene>
<dbReference type="Gene3D" id="3.40.50.300">
    <property type="entry name" value="P-loop containing nucleotide triphosphate hydrolases"/>
    <property type="match status" value="4"/>
</dbReference>
<evidence type="ECO:0000256" key="3">
    <source>
        <dbReference type="ARBA" id="ARBA00022806"/>
    </source>
</evidence>
<evidence type="ECO:0000259" key="12">
    <source>
        <dbReference type="PROSITE" id="PS51217"/>
    </source>
</evidence>
<dbReference type="KEGG" id="acom:CEW83_11370"/>
<evidence type="ECO:0000256" key="10">
    <source>
        <dbReference type="PROSITE-ProRule" id="PRU00560"/>
    </source>
</evidence>
<proteinExistence type="predicted"/>
<dbReference type="PANTHER" id="PTHR11070:SF2">
    <property type="entry name" value="ATP-DEPENDENT DNA HELICASE SRS2"/>
    <property type="match status" value="1"/>
</dbReference>
<dbReference type="InterPro" id="IPR014017">
    <property type="entry name" value="DNA_helicase_UvrD-like_C"/>
</dbReference>
<evidence type="ECO:0000256" key="2">
    <source>
        <dbReference type="ARBA" id="ARBA00022801"/>
    </source>
</evidence>
<dbReference type="SUPFAM" id="SSF52540">
    <property type="entry name" value="P-loop containing nucleoside triphosphate hydrolases"/>
    <property type="match status" value="1"/>
</dbReference>
<keyword evidence="4 10" id="KW-0067">ATP-binding</keyword>
<evidence type="ECO:0000256" key="4">
    <source>
        <dbReference type="ARBA" id="ARBA00022840"/>
    </source>
</evidence>
<dbReference type="Gene3D" id="1.10.486.10">
    <property type="entry name" value="PCRA, domain 4"/>
    <property type="match status" value="1"/>
</dbReference>
<dbReference type="EC" id="5.6.2.4" evidence="7"/>
<keyword evidence="14" id="KW-1185">Reference proteome</keyword>
<feature type="domain" description="UvrD-like helicase ATP-binding" evidence="11">
    <location>
        <begin position="12"/>
        <end position="311"/>
    </location>
</feature>
<evidence type="ECO:0000313" key="14">
    <source>
        <dbReference type="Proteomes" id="UP000244930"/>
    </source>
</evidence>
<evidence type="ECO:0000313" key="13">
    <source>
        <dbReference type="EMBL" id="AWI75738.1"/>
    </source>
</evidence>
<evidence type="ECO:0000256" key="1">
    <source>
        <dbReference type="ARBA" id="ARBA00022741"/>
    </source>
</evidence>
<dbReference type="PROSITE" id="PS51198">
    <property type="entry name" value="UVRD_HELICASE_ATP_BIND"/>
    <property type="match status" value="1"/>
</dbReference>
<keyword evidence="1 10" id="KW-0547">Nucleotide-binding</keyword>
<dbReference type="GO" id="GO:0043138">
    <property type="term" value="F:3'-5' DNA helicase activity"/>
    <property type="evidence" value="ECO:0007669"/>
    <property type="project" value="UniProtKB-EC"/>
</dbReference>
<keyword evidence="2 10" id="KW-0378">Hydrolase</keyword>
<dbReference type="InterPro" id="IPR000212">
    <property type="entry name" value="DNA_helicase_UvrD/REP"/>
</dbReference>
<evidence type="ECO:0000256" key="5">
    <source>
        <dbReference type="ARBA" id="ARBA00023235"/>
    </source>
</evidence>
<reference evidence="13 14" key="1">
    <citation type="submission" date="2017-06" db="EMBL/GenBank/DDBJ databases">
        <title>Azoarcus.</title>
        <authorList>
            <person name="Woo J.-H."/>
            <person name="Kim H.-S."/>
        </authorList>
    </citation>
    <scope>NUCLEOTIDE SEQUENCE [LARGE SCALE GENOMIC DNA]</scope>
    <source>
        <strain evidence="13 14">TSPY31</strain>
    </source>
</reference>
<evidence type="ECO:0000259" key="11">
    <source>
        <dbReference type="PROSITE" id="PS51198"/>
    </source>
</evidence>
<dbReference type="InterPro" id="IPR014016">
    <property type="entry name" value="UvrD-like_ATP-bd"/>
</dbReference>
<dbReference type="Proteomes" id="UP000244930">
    <property type="component" value="Chromosome"/>
</dbReference>
<comment type="catalytic activity">
    <reaction evidence="6">
        <text>Couples ATP hydrolysis with the unwinding of duplex DNA by translocating in the 3'-5' direction.</text>
        <dbReference type="EC" id="5.6.2.4"/>
    </reaction>
</comment>